<evidence type="ECO:0000313" key="1">
    <source>
        <dbReference type="EMBL" id="KAI8557315.1"/>
    </source>
</evidence>
<sequence>MKKKLKEEFLPFHQNPNVDSLTSFGKSKSLGAVPTENQTLIGTLEAKNPSPSGIFKCFKLGEPFLELKVGGKAYEPVLDALFVKEVKEPSCNDDYEYTNVPIFDEYPNENFGGDFEDVPVFAEYPNEFNIDSEEGRLADIVKESFLGLDKIVRKFWRKVMEKREVVTLRLKIAPQDLTFKLPLVFCCTEDMPNGLLIQSMAAVDVYKKKLMLKIGCDEGDMDQGSHMPTSELHNK</sequence>
<name>A0ACC0NVH5_RHOML</name>
<organism evidence="1 2">
    <name type="scientific">Rhododendron molle</name>
    <name type="common">Chinese azalea</name>
    <name type="synonym">Azalea mollis</name>
    <dbReference type="NCBI Taxonomy" id="49168"/>
    <lineage>
        <taxon>Eukaryota</taxon>
        <taxon>Viridiplantae</taxon>
        <taxon>Streptophyta</taxon>
        <taxon>Embryophyta</taxon>
        <taxon>Tracheophyta</taxon>
        <taxon>Spermatophyta</taxon>
        <taxon>Magnoliopsida</taxon>
        <taxon>eudicotyledons</taxon>
        <taxon>Gunneridae</taxon>
        <taxon>Pentapetalae</taxon>
        <taxon>asterids</taxon>
        <taxon>Ericales</taxon>
        <taxon>Ericaceae</taxon>
        <taxon>Ericoideae</taxon>
        <taxon>Rhodoreae</taxon>
        <taxon>Rhododendron</taxon>
    </lineage>
</organism>
<dbReference type="EMBL" id="CM046391">
    <property type="protein sequence ID" value="KAI8557315.1"/>
    <property type="molecule type" value="Genomic_DNA"/>
</dbReference>
<protein>
    <submittedName>
        <fullName evidence="1">Uncharacterized protein</fullName>
    </submittedName>
</protein>
<gene>
    <name evidence="1" type="ORF">RHMOL_Rhmol04G0001000</name>
</gene>
<accession>A0ACC0NVH5</accession>
<keyword evidence="2" id="KW-1185">Reference proteome</keyword>
<dbReference type="Proteomes" id="UP001062846">
    <property type="component" value="Chromosome 4"/>
</dbReference>
<comment type="caution">
    <text evidence="1">The sequence shown here is derived from an EMBL/GenBank/DDBJ whole genome shotgun (WGS) entry which is preliminary data.</text>
</comment>
<proteinExistence type="predicted"/>
<evidence type="ECO:0000313" key="2">
    <source>
        <dbReference type="Proteomes" id="UP001062846"/>
    </source>
</evidence>
<reference evidence="1" key="1">
    <citation type="submission" date="2022-02" db="EMBL/GenBank/DDBJ databases">
        <title>Plant Genome Project.</title>
        <authorList>
            <person name="Zhang R.-G."/>
        </authorList>
    </citation>
    <scope>NUCLEOTIDE SEQUENCE</scope>
    <source>
        <strain evidence="1">AT1</strain>
    </source>
</reference>